<accession>W2MZU5</accession>
<evidence type="ECO:0000256" key="2">
    <source>
        <dbReference type="SAM" id="SignalP"/>
    </source>
</evidence>
<keyword evidence="1" id="KW-0472">Membrane</keyword>
<gene>
    <name evidence="3" type="ORF">L914_13036</name>
</gene>
<evidence type="ECO:0000256" key="1">
    <source>
        <dbReference type="SAM" id="Phobius"/>
    </source>
</evidence>
<keyword evidence="1" id="KW-1133">Transmembrane helix</keyword>
<keyword evidence="2" id="KW-0732">Signal</keyword>
<reference evidence="3" key="1">
    <citation type="submission" date="2013-11" db="EMBL/GenBank/DDBJ databases">
        <title>The Genome Sequence of Phytophthora parasitica IAC_01/95.</title>
        <authorList>
            <consortium name="The Broad Institute Genomics Platform"/>
            <person name="Russ C."/>
            <person name="Tyler B."/>
            <person name="Panabieres F."/>
            <person name="Shan W."/>
            <person name="Tripathy S."/>
            <person name="Grunwald N."/>
            <person name="Machado M."/>
            <person name="Johnson C.S."/>
            <person name="Arredondo F."/>
            <person name="Hong C."/>
            <person name="Coffey M."/>
            <person name="Young S.K."/>
            <person name="Zeng Q."/>
            <person name="Gargeya S."/>
            <person name="Fitzgerald M."/>
            <person name="Abouelleil A."/>
            <person name="Alvarado L."/>
            <person name="Chapman S.B."/>
            <person name="Gainer-Dewar J."/>
            <person name="Goldberg J."/>
            <person name="Griggs A."/>
            <person name="Gujja S."/>
            <person name="Hansen M."/>
            <person name="Howarth C."/>
            <person name="Imamovic A."/>
            <person name="Ireland A."/>
            <person name="Larimer J."/>
            <person name="McCowan C."/>
            <person name="Murphy C."/>
            <person name="Pearson M."/>
            <person name="Poon T.W."/>
            <person name="Priest M."/>
            <person name="Roberts A."/>
            <person name="Saif S."/>
            <person name="Shea T."/>
            <person name="Sykes S."/>
            <person name="Wortman J."/>
            <person name="Nusbaum C."/>
            <person name="Birren B."/>
        </authorList>
    </citation>
    <scope>NUCLEOTIDE SEQUENCE [LARGE SCALE GENOMIC DNA]</scope>
    <source>
        <strain evidence="3">IAC_01/95</strain>
    </source>
</reference>
<evidence type="ECO:0008006" key="4">
    <source>
        <dbReference type="Google" id="ProtNLM"/>
    </source>
</evidence>
<dbReference type="VEuPathDB" id="FungiDB:PPTG_03526"/>
<name>W2MZU5_PHYNI</name>
<feature type="chain" id="PRO_5004820307" description="RxLR effector protein" evidence="2">
    <location>
        <begin position="25"/>
        <end position="143"/>
    </location>
</feature>
<proteinExistence type="predicted"/>
<feature type="transmembrane region" description="Helical" evidence="1">
    <location>
        <begin position="121"/>
        <end position="139"/>
    </location>
</feature>
<keyword evidence="1" id="KW-0812">Transmembrane</keyword>
<protein>
    <recommendedName>
        <fullName evidence="4">RxLR effector protein</fullName>
    </recommendedName>
</protein>
<organism evidence="3">
    <name type="scientific">Phytophthora nicotianae</name>
    <name type="common">Potato buckeye rot agent</name>
    <name type="synonym">Phytophthora parasitica</name>
    <dbReference type="NCBI Taxonomy" id="4792"/>
    <lineage>
        <taxon>Eukaryota</taxon>
        <taxon>Sar</taxon>
        <taxon>Stramenopiles</taxon>
        <taxon>Oomycota</taxon>
        <taxon>Peronosporomycetes</taxon>
        <taxon>Peronosporales</taxon>
        <taxon>Peronosporaceae</taxon>
        <taxon>Phytophthora</taxon>
    </lineage>
</organism>
<dbReference type="AlphaFoldDB" id="W2MZU5"/>
<evidence type="ECO:0000313" key="3">
    <source>
        <dbReference type="EMBL" id="ETM41178.1"/>
    </source>
</evidence>
<dbReference type="EMBL" id="KI694191">
    <property type="protein sequence ID" value="ETM41178.1"/>
    <property type="molecule type" value="Genomic_DNA"/>
</dbReference>
<sequence>MRLSVFVALVVATFVATCISFTSAENVAQIRGVDSGNNVQDGRRLATADEWWLADTNTEERLSGASFVNKMKGKLRNVRTGGTVKTEKLNNAQVKTITREVATTVKKDRKTWPMIKKGLKILYGALLAGLIIVGVEAMLSEEY</sequence>
<feature type="signal peptide" evidence="2">
    <location>
        <begin position="1"/>
        <end position="24"/>
    </location>
</feature>
<dbReference type="Proteomes" id="UP000054532">
    <property type="component" value="Unassembled WGS sequence"/>
</dbReference>